<evidence type="ECO:0000313" key="1">
    <source>
        <dbReference type="EMBL" id="KAI3669427.1"/>
    </source>
</evidence>
<comment type="caution">
    <text evidence="1">The sequence shown here is derived from an EMBL/GenBank/DDBJ whole genome shotgun (WGS) entry which is preliminary data.</text>
</comment>
<gene>
    <name evidence="1" type="ORF">L6452_40662</name>
</gene>
<name>A0ACB8XMI9_ARCLA</name>
<reference evidence="2" key="1">
    <citation type="journal article" date="2022" name="Mol. Ecol. Resour.">
        <title>The genomes of chicory, endive, great burdock and yacon provide insights into Asteraceae palaeo-polyploidization history and plant inulin production.</title>
        <authorList>
            <person name="Fan W."/>
            <person name="Wang S."/>
            <person name="Wang H."/>
            <person name="Wang A."/>
            <person name="Jiang F."/>
            <person name="Liu H."/>
            <person name="Zhao H."/>
            <person name="Xu D."/>
            <person name="Zhang Y."/>
        </authorList>
    </citation>
    <scope>NUCLEOTIDE SEQUENCE [LARGE SCALE GENOMIC DNA]</scope>
    <source>
        <strain evidence="2">cv. Niubang</strain>
    </source>
</reference>
<protein>
    <submittedName>
        <fullName evidence="1">Uncharacterized protein</fullName>
    </submittedName>
</protein>
<organism evidence="1 2">
    <name type="scientific">Arctium lappa</name>
    <name type="common">Greater burdock</name>
    <name type="synonym">Lappa major</name>
    <dbReference type="NCBI Taxonomy" id="4217"/>
    <lineage>
        <taxon>Eukaryota</taxon>
        <taxon>Viridiplantae</taxon>
        <taxon>Streptophyta</taxon>
        <taxon>Embryophyta</taxon>
        <taxon>Tracheophyta</taxon>
        <taxon>Spermatophyta</taxon>
        <taxon>Magnoliopsida</taxon>
        <taxon>eudicotyledons</taxon>
        <taxon>Gunneridae</taxon>
        <taxon>Pentapetalae</taxon>
        <taxon>asterids</taxon>
        <taxon>campanulids</taxon>
        <taxon>Asterales</taxon>
        <taxon>Asteraceae</taxon>
        <taxon>Carduoideae</taxon>
        <taxon>Cardueae</taxon>
        <taxon>Arctiinae</taxon>
        <taxon>Arctium</taxon>
    </lineage>
</organism>
<keyword evidence="2" id="KW-1185">Reference proteome</keyword>
<sequence length="864" mass="95287">MSNHQRYSSSRGLPNRTHQQRFVPKAADLNSNPTLSDSLRQQQSSSSEISTSSSAQRRIQAGGSFVNYLPQDEAVAAGLGAEEGGLDPVESQAVVDLLNRECSLLLKLNPKDFWREVASDTSLHVFLESFLKFRSRWYDFPYRGARGMVAGVIVGEHELSRRAFMILYRISSNRDPGAKASDSLSAKDHAVILQEKKLLDLPKLLDICAIYGHENEELTRLLVTNAIKAQPVIHDSFASVISHFLNIFHTMYERCSTSLEVLFSSHDAQDGSTRLHTDYLEVMDFINDAIVSMDALVSAYKHAAVYFSCPVETSYGSDELLKILARLHDSLLPTLQQGFKIIFSAKKDGSQFTSSDMLPNIVTSLKMLSSRIVDFCWKLLNLCYLGEELFGENNPLPSASKIFPAQVEDPIIRADILVQTFREISEECSTSKEGVGVNSLLQSVDKKYQLMGKLELLRNEGWISMDNEQLQFLSGIMLVPTSREIPHLPSATNKVEMDEDNAIMESKISQVKDLFPDYGKGFISACLEVYNHNPEEVIQRILEGTLHSDLLSLDTSLMVVPPKTTTLVTKKDKGKGILVELPTPTNVVPLVGKPQLEGPSSTSSSFGRFIRKSTTNLPDPQILDTKDEAAKNFALQSVLEYEDEYDDSFDDLGLSVGDSGPDDLNEKVTFTDTSASDASRWGSQQKPQFYVKDGKNYSYKVSGSVAAANYNEASIVNQAQKEMIHGLGRGGNIPLGAAKKVMEVNEAKHGEHDPIGTGGNVNSVRRGDGRNSNNRKDHNAPMKSNDSVDQVGGRGSSMRGRGWGRGNIGKEQTTTESNEGEDSNESVSERGRGGRGRGRRGGGRSNHYRKDQAMKKHFSGLGGF</sequence>
<dbReference type="Proteomes" id="UP001055879">
    <property type="component" value="Linkage Group LG16"/>
</dbReference>
<proteinExistence type="predicted"/>
<dbReference type="EMBL" id="CM042062">
    <property type="protein sequence ID" value="KAI3669427.1"/>
    <property type="molecule type" value="Genomic_DNA"/>
</dbReference>
<accession>A0ACB8XMI9</accession>
<reference evidence="1 2" key="2">
    <citation type="journal article" date="2022" name="Mol. Ecol. Resour.">
        <title>The genomes of chicory, endive, great burdock and yacon provide insights into Asteraceae paleo-polyploidization history and plant inulin production.</title>
        <authorList>
            <person name="Fan W."/>
            <person name="Wang S."/>
            <person name="Wang H."/>
            <person name="Wang A."/>
            <person name="Jiang F."/>
            <person name="Liu H."/>
            <person name="Zhao H."/>
            <person name="Xu D."/>
            <person name="Zhang Y."/>
        </authorList>
    </citation>
    <scope>NUCLEOTIDE SEQUENCE [LARGE SCALE GENOMIC DNA]</scope>
    <source>
        <strain evidence="2">cv. Niubang</strain>
    </source>
</reference>
<evidence type="ECO:0000313" key="2">
    <source>
        <dbReference type="Proteomes" id="UP001055879"/>
    </source>
</evidence>